<evidence type="ECO:0000256" key="2">
    <source>
        <dbReference type="SAM" id="Phobius"/>
    </source>
</evidence>
<sequence length="815" mass="93434">MSTDPSDCPQDSNSTDCLLRAVAEILNESRNADGAKFDWEPWNFGITVFIGAVALVFALIPIIQVIIAPGQGSRTSSRLAIGPYWSEKTTRKWNPRQWVFEYTVTTPIFRMKTLKKWIKENIEEENEGHEDYKHDLWSDIDKVCPESIDNSEPEKLTMNKACRTVNDKRDTGKKPIDLRAALVESLRAFLAKRLLHFRRENRPAATWIEFFQKTGLDEIIPKPKPQDQQSQGTEPQDPLGERDVTADYLPSDMVAAPAYAQIGVIVTAAATTRGWVKWPDDPSSKYPVILGHGFQFDFRQHPILGTIGAYSQYSRKSQDRIDPDQALDTLLPQWLRSTIQDQEAHLKIEKRRRLRLDSLNELRVAILHARGSIEAREQSLFRGGSKDKNPLKAINLKGSEQRTEALRFLLEVSKKDMDSGARDAFMLDYGELSHDQYMPIVALFLASTPQFIPAIFPTNSLRKMPPLTILALSGHYWTEVSKEAVRGDDLSDWPKSLQTPRWDTNAIQWVNDGMDDVGKVKSETLHETFKKIKQSIYNSWNCQGGNGSNPTVGLKVVLHLCLKLLHNADTFRSWFDEYHPAVGAYLRRLILLQLQLLDLWFMDDKHTTSSTESRAIRICNTTLVLMLAEDMASRQGDVVHPTPDESKQTVFRLNLRTLKWLENLMKPIDLPEEIPARYRNDWNPQKSFDRKSLSIKSVQNQEQDDHEILESLAAQMKPYDKDLRHLACDHYNKKWELFNTCRMLNRLDKVVSSKADSAYRKRLPRECQVEESVDDKTTDDIIIFRCILISLLFQMAPDNSKLLDSGIWEQVVGIL</sequence>
<keyword evidence="4" id="KW-1185">Reference proteome</keyword>
<evidence type="ECO:0000256" key="1">
    <source>
        <dbReference type="SAM" id="MobiDB-lite"/>
    </source>
</evidence>
<keyword evidence="2" id="KW-0812">Transmembrane</keyword>
<comment type="caution">
    <text evidence="3">The sequence shown here is derived from an EMBL/GenBank/DDBJ whole genome shotgun (WGS) entry which is preliminary data.</text>
</comment>
<organism evidence="3 4">
    <name type="scientific">Colletotrichum abscissum</name>
    <dbReference type="NCBI Taxonomy" id="1671311"/>
    <lineage>
        <taxon>Eukaryota</taxon>
        <taxon>Fungi</taxon>
        <taxon>Dikarya</taxon>
        <taxon>Ascomycota</taxon>
        <taxon>Pezizomycotina</taxon>
        <taxon>Sordariomycetes</taxon>
        <taxon>Hypocreomycetidae</taxon>
        <taxon>Glomerellales</taxon>
        <taxon>Glomerellaceae</taxon>
        <taxon>Colletotrichum</taxon>
        <taxon>Colletotrichum acutatum species complex</taxon>
    </lineage>
</organism>
<evidence type="ECO:0000313" key="3">
    <source>
        <dbReference type="EMBL" id="KAI3549188.1"/>
    </source>
</evidence>
<evidence type="ECO:0000313" key="4">
    <source>
        <dbReference type="Proteomes" id="UP001056436"/>
    </source>
</evidence>
<name>A0A9P9XDY8_9PEZI</name>
<reference evidence="3" key="1">
    <citation type="submission" date="2019-01" db="EMBL/GenBank/DDBJ databases">
        <title>Colletotrichum abscissum LGMF1257.</title>
        <authorList>
            <person name="Baroncelli R."/>
        </authorList>
    </citation>
    <scope>NUCLEOTIDE SEQUENCE</scope>
    <source>
        <strain evidence="3">Ca142</strain>
    </source>
</reference>
<feature type="transmembrane region" description="Helical" evidence="2">
    <location>
        <begin position="44"/>
        <end position="68"/>
    </location>
</feature>
<accession>A0A9P9XDY8</accession>
<dbReference type="EMBL" id="SDAQ01000046">
    <property type="protein sequence ID" value="KAI3549188.1"/>
    <property type="molecule type" value="Genomic_DNA"/>
</dbReference>
<dbReference type="AlphaFoldDB" id="A0A9P9XDY8"/>
<keyword evidence="2" id="KW-0472">Membrane</keyword>
<feature type="region of interest" description="Disordered" evidence="1">
    <location>
        <begin position="218"/>
        <end position="244"/>
    </location>
</feature>
<protein>
    <submittedName>
        <fullName evidence="3">Uncharacterized protein</fullName>
    </submittedName>
</protein>
<proteinExistence type="predicted"/>
<dbReference type="OrthoDB" id="4812780at2759"/>
<gene>
    <name evidence="3" type="ORF">CABS02_08016</name>
</gene>
<dbReference type="Proteomes" id="UP001056436">
    <property type="component" value="Unassembled WGS sequence"/>
</dbReference>
<keyword evidence="2" id="KW-1133">Transmembrane helix</keyword>